<protein>
    <submittedName>
        <fullName evidence="7">ABC transporter substrate-binding protein</fullName>
    </submittedName>
</protein>
<feature type="non-terminal residue" evidence="7">
    <location>
        <position position="353"/>
    </location>
</feature>
<feature type="transmembrane region" description="Helical" evidence="5">
    <location>
        <begin position="7"/>
        <end position="27"/>
    </location>
</feature>
<dbReference type="PRINTS" id="PR00337">
    <property type="entry name" value="LEUILEVALBP"/>
</dbReference>
<dbReference type="PANTHER" id="PTHR30483:SF38">
    <property type="entry name" value="BLR7848 PROTEIN"/>
    <property type="match status" value="1"/>
</dbReference>
<evidence type="ECO:0000256" key="3">
    <source>
        <dbReference type="ARBA" id="ARBA00022729"/>
    </source>
</evidence>
<keyword evidence="5" id="KW-0812">Transmembrane</keyword>
<evidence type="ECO:0000256" key="4">
    <source>
        <dbReference type="ARBA" id="ARBA00022970"/>
    </source>
</evidence>
<proteinExistence type="inferred from homology"/>
<dbReference type="InterPro" id="IPR051010">
    <property type="entry name" value="BCAA_transport"/>
</dbReference>
<comment type="caution">
    <text evidence="7">The sequence shown here is derived from an EMBL/GenBank/DDBJ whole genome shotgun (WGS) entry which is preliminary data.</text>
</comment>
<dbReference type="CDD" id="cd06333">
    <property type="entry name" value="PBP1_ABC_RPA1789-like"/>
    <property type="match status" value="1"/>
</dbReference>
<dbReference type="Pfam" id="PF13458">
    <property type="entry name" value="Peripla_BP_6"/>
    <property type="match status" value="1"/>
</dbReference>
<dbReference type="GO" id="GO:0006865">
    <property type="term" value="P:amino acid transport"/>
    <property type="evidence" value="ECO:0007669"/>
    <property type="project" value="UniProtKB-KW"/>
</dbReference>
<evidence type="ECO:0000256" key="2">
    <source>
        <dbReference type="ARBA" id="ARBA00022448"/>
    </source>
</evidence>
<dbReference type="InterPro" id="IPR028081">
    <property type="entry name" value="Leu-bd"/>
</dbReference>
<name>A0A523ZFG2_UNCAE</name>
<dbReference type="AlphaFoldDB" id="A0A523ZFG2"/>
<evidence type="ECO:0000256" key="1">
    <source>
        <dbReference type="ARBA" id="ARBA00010062"/>
    </source>
</evidence>
<dbReference type="Gene3D" id="3.40.50.2300">
    <property type="match status" value="2"/>
</dbReference>
<dbReference type="EMBL" id="SOHY01000141">
    <property type="protein sequence ID" value="TEU02340.1"/>
    <property type="molecule type" value="Genomic_DNA"/>
</dbReference>
<dbReference type="InterPro" id="IPR000709">
    <property type="entry name" value="Leu_Ile_Val-bd"/>
</dbReference>
<dbReference type="PANTHER" id="PTHR30483">
    <property type="entry name" value="LEUCINE-SPECIFIC-BINDING PROTEIN"/>
    <property type="match status" value="1"/>
</dbReference>
<accession>A0A523ZFG2</accession>
<comment type="similarity">
    <text evidence="1">Belongs to the leucine-binding protein family.</text>
</comment>
<evidence type="ECO:0000313" key="7">
    <source>
        <dbReference type="EMBL" id="TEU02340.1"/>
    </source>
</evidence>
<organism evidence="7 8">
    <name type="scientific">Aerophobetes bacterium</name>
    <dbReference type="NCBI Taxonomy" id="2030807"/>
    <lineage>
        <taxon>Bacteria</taxon>
        <taxon>Candidatus Aerophobota</taxon>
    </lineage>
</organism>
<gene>
    <name evidence="7" type="ORF">E3I16_02265</name>
</gene>
<feature type="domain" description="Leucine-binding protein" evidence="6">
    <location>
        <begin position="40"/>
        <end position="347"/>
    </location>
</feature>
<dbReference type="Proteomes" id="UP000316674">
    <property type="component" value="Unassembled WGS sequence"/>
</dbReference>
<dbReference type="InterPro" id="IPR028082">
    <property type="entry name" value="Peripla_BP_I"/>
</dbReference>
<keyword evidence="4" id="KW-0029">Amino-acid transport</keyword>
<evidence type="ECO:0000313" key="8">
    <source>
        <dbReference type="Proteomes" id="UP000316674"/>
    </source>
</evidence>
<keyword evidence="5" id="KW-0472">Membrane</keyword>
<dbReference type="SUPFAM" id="SSF53822">
    <property type="entry name" value="Periplasmic binding protein-like I"/>
    <property type="match status" value="1"/>
</dbReference>
<keyword evidence="5" id="KW-1133">Transmembrane helix</keyword>
<keyword evidence="2" id="KW-0813">Transport</keyword>
<reference evidence="7 8" key="1">
    <citation type="submission" date="2019-03" db="EMBL/GenBank/DDBJ databases">
        <title>Metabolic potential of uncultured bacteria and archaea associated with petroleum seepage in deep-sea sediments.</title>
        <authorList>
            <person name="Dong X."/>
            <person name="Hubert C."/>
        </authorList>
    </citation>
    <scope>NUCLEOTIDE SEQUENCE [LARGE SCALE GENOMIC DNA]</scope>
    <source>
        <strain evidence="7">E26_bin6</strain>
    </source>
</reference>
<sequence length="353" mass="38418">MKKKGKIVIGVVVAVVIVLLLVGPLSVWNWVPTLKKPLVTYKVGALLSVTGPAAWLGTPERNTVRMIEEEINEAGGINGHPLEVIVEDTVGDATKTVTAAKKLISKDEVLAIVGPSRSGTTMAVIPIVEEAEIPLVSCAAAEAIVVPVKRWVFKTPQKDSDAAIRIYEYMKEQGISKIAIITGTTGFGDQGRQQLKKFAPDFDITIVVDETYGPEDTDMTAQLTKIKASEAEALVNWSIVAGQVIVAKNMRQLAMEIPLFQSHGFGNVKYAQTAGEAGEGIIFPCGRLLAVDTLAEDHPQKEVLTRYKEEYEAKYNEDVSTFGGHAWDALYLVIEALEEVGPDRGKIRDYIEN</sequence>
<evidence type="ECO:0000259" key="6">
    <source>
        <dbReference type="Pfam" id="PF13458"/>
    </source>
</evidence>
<keyword evidence="3" id="KW-0732">Signal</keyword>
<evidence type="ECO:0000256" key="5">
    <source>
        <dbReference type="SAM" id="Phobius"/>
    </source>
</evidence>